<keyword evidence="6" id="KW-1185">Reference proteome</keyword>
<dbReference type="SUPFAM" id="SSF56349">
    <property type="entry name" value="DNA breaking-rejoining enzymes"/>
    <property type="match status" value="1"/>
</dbReference>
<dbReference type="Gene3D" id="1.10.443.10">
    <property type="entry name" value="Intergrase catalytic core"/>
    <property type="match status" value="1"/>
</dbReference>
<evidence type="ECO:0000256" key="2">
    <source>
        <dbReference type="ARBA" id="ARBA00023125"/>
    </source>
</evidence>
<dbReference type="InterPro" id="IPR025269">
    <property type="entry name" value="SAM-like_dom"/>
</dbReference>
<dbReference type="InterPro" id="IPR011010">
    <property type="entry name" value="DNA_brk_join_enz"/>
</dbReference>
<dbReference type="Pfam" id="PF17293">
    <property type="entry name" value="Arm-DNA-bind_5"/>
    <property type="match status" value="1"/>
</dbReference>
<evidence type="ECO:0000259" key="4">
    <source>
        <dbReference type="PROSITE" id="PS51898"/>
    </source>
</evidence>
<dbReference type="Proteomes" id="UP001059295">
    <property type="component" value="Chromosome"/>
</dbReference>
<dbReference type="InterPro" id="IPR035386">
    <property type="entry name" value="Arm-DNA-bind_5"/>
</dbReference>
<evidence type="ECO:0000313" key="5">
    <source>
        <dbReference type="EMBL" id="UWN57961.1"/>
    </source>
</evidence>
<dbReference type="InterPro" id="IPR050090">
    <property type="entry name" value="Tyrosine_recombinase_XerCD"/>
</dbReference>
<evidence type="ECO:0000256" key="1">
    <source>
        <dbReference type="ARBA" id="ARBA00008857"/>
    </source>
</evidence>
<dbReference type="PROSITE" id="PS51898">
    <property type="entry name" value="TYR_RECOMBINASE"/>
    <property type="match status" value="1"/>
</dbReference>
<dbReference type="Pfam" id="PF00589">
    <property type="entry name" value="Phage_integrase"/>
    <property type="match status" value="1"/>
</dbReference>
<keyword evidence="3" id="KW-0233">DNA recombination</keyword>
<dbReference type="Gene3D" id="1.10.150.130">
    <property type="match status" value="1"/>
</dbReference>
<dbReference type="PANTHER" id="PTHR30349">
    <property type="entry name" value="PHAGE INTEGRASE-RELATED"/>
    <property type="match status" value="1"/>
</dbReference>
<dbReference type="InterPro" id="IPR002104">
    <property type="entry name" value="Integrase_catalytic"/>
</dbReference>
<keyword evidence="2" id="KW-0238">DNA-binding</keyword>
<protein>
    <submittedName>
        <fullName evidence="5">Site-specific integrase</fullName>
    </submittedName>
</protein>
<evidence type="ECO:0000256" key="3">
    <source>
        <dbReference type="ARBA" id="ARBA00023172"/>
    </source>
</evidence>
<gene>
    <name evidence="5" type="ORF">NQ491_04075</name>
</gene>
<dbReference type="Pfam" id="PF13102">
    <property type="entry name" value="Phage_int_SAM_5"/>
    <property type="match status" value="1"/>
</dbReference>
<dbReference type="GeneID" id="82890883"/>
<comment type="similarity">
    <text evidence="1">Belongs to the 'phage' integrase family.</text>
</comment>
<dbReference type="RefSeq" id="WP_019246311.1">
    <property type="nucleotide sequence ID" value="NZ_CAPH01000015.1"/>
</dbReference>
<feature type="domain" description="Tyr recombinase" evidence="4">
    <location>
        <begin position="207"/>
        <end position="376"/>
    </location>
</feature>
<accession>A0ABY5V398</accession>
<dbReference type="CDD" id="cd01185">
    <property type="entry name" value="INTN1_C_like"/>
    <property type="match status" value="1"/>
</dbReference>
<evidence type="ECO:0000313" key="6">
    <source>
        <dbReference type="Proteomes" id="UP001059295"/>
    </source>
</evidence>
<reference evidence="5" key="1">
    <citation type="journal article" date="2022" name="Cell">
        <title>Design, construction, and in vivo augmentation of a complex gut microbiome.</title>
        <authorList>
            <person name="Cheng A.G."/>
            <person name="Ho P.Y."/>
            <person name="Aranda-Diaz A."/>
            <person name="Jain S."/>
            <person name="Yu F.B."/>
            <person name="Meng X."/>
            <person name="Wang M."/>
            <person name="Iakiviak M."/>
            <person name="Nagashima K."/>
            <person name="Zhao A."/>
            <person name="Murugkar P."/>
            <person name="Patil A."/>
            <person name="Atabakhsh K."/>
            <person name="Weakley A."/>
            <person name="Yan J."/>
            <person name="Brumbaugh A.R."/>
            <person name="Higginbottom S."/>
            <person name="Dimas A."/>
            <person name="Shiver A.L."/>
            <person name="Deutschbauer A."/>
            <person name="Neff N."/>
            <person name="Sonnenburg J.L."/>
            <person name="Huang K.C."/>
            <person name="Fischbach M.A."/>
        </authorList>
    </citation>
    <scope>NUCLEOTIDE SEQUENCE</scope>
    <source>
        <strain evidence="5">AP11</strain>
    </source>
</reference>
<dbReference type="InterPro" id="IPR010998">
    <property type="entry name" value="Integrase_recombinase_N"/>
</dbReference>
<name>A0ABY5V398_9BACT</name>
<sequence length="388" mass="45029">MGAAKEPIRLRKRTTPTGNVSLYLDIYLNGKRSYEYLKMYLVPEKTKADKEKNRQTLQLAEAVKAKRIVELQNGEFGFNAAYKLETNFLDYYRAMCEKRHGSTDSNGNWGNWHSCLKHLERYCKPNTTFKDITPEWIEGFREYLDKTARCRDKRKKIVTDEISKPLSQNSKVSYFNKLRACINQAFDDRIMPHNPLRGIEGFKAGESERCYLTLDEVKAMAAAHCKYPALKKAFMFSCLTGIRKSDIEKMRWKEVQQHGEFTRIIFKQKKTGGQEYLDINPQAASYLGERGKPDDRVFVGFKYSSYMITELRMWAVRAGITKDITFHSGRHTFAVLMLDLGAEIYTLQKLLGHKEIQTTQIYAKILDKKKQEAVSMIPNILPEETDKE</sequence>
<dbReference type="EMBL" id="CP102294">
    <property type="protein sequence ID" value="UWN57961.1"/>
    <property type="molecule type" value="Genomic_DNA"/>
</dbReference>
<organism evidence="5 6">
    <name type="scientific">Alistipes ihumii AP11</name>
    <dbReference type="NCBI Taxonomy" id="1211813"/>
    <lineage>
        <taxon>Bacteria</taxon>
        <taxon>Pseudomonadati</taxon>
        <taxon>Bacteroidota</taxon>
        <taxon>Bacteroidia</taxon>
        <taxon>Bacteroidales</taxon>
        <taxon>Rikenellaceae</taxon>
        <taxon>Alistipes</taxon>
    </lineage>
</organism>
<proteinExistence type="inferred from homology"/>
<dbReference type="InterPro" id="IPR013762">
    <property type="entry name" value="Integrase-like_cat_sf"/>
</dbReference>
<dbReference type="PANTHER" id="PTHR30349:SF64">
    <property type="entry name" value="PROPHAGE INTEGRASE INTD-RELATED"/>
    <property type="match status" value="1"/>
</dbReference>